<dbReference type="Proteomes" id="UP000248749">
    <property type="component" value="Unassembled WGS sequence"/>
</dbReference>
<protein>
    <submittedName>
        <fullName evidence="1">Uncharacterized protein</fullName>
    </submittedName>
</protein>
<evidence type="ECO:0000313" key="2">
    <source>
        <dbReference type="Proteomes" id="UP000248749"/>
    </source>
</evidence>
<sequence>MPVIHHPRVAWDTARVLVGAVPDDDLFDWLTAKLGDLLGPDCEQALRETRDRLWWTTDNDLFLVEAGRWRVRLEEALRSRPQTAEPLWQLSATATRLLRERRVAA</sequence>
<gene>
    <name evidence="1" type="ORF">C1I99_27925</name>
</gene>
<keyword evidence="2" id="KW-1185">Reference proteome</keyword>
<dbReference type="AlphaFoldDB" id="A0A2W2CG15"/>
<organism evidence="1 2">
    <name type="scientific">Micromonospora deserti</name>
    <dbReference type="NCBI Taxonomy" id="2070366"/>
    <lineage>
        <taxon>Bacteria</taxon>
        <taxon>Bacillati</taxon>
        <taxon>Actinomycetota</taxon>
        <taxon>Actinomycetes</taxon>
        <taxon>Micromonosporales</taxon>
        <taxon>Micromonosporaceae</taxon>
        <taxon>Micromonospora</taxon>
    </lineage>
</organism>
<name>A0A2W2CG15_9ACTN</name>
<evidence type="ECO:0000313" key="1">
    <source>
        <dbReference type="EMBL" id="PZF87147.1"/>
    </source>
</evidence>
<proteinExistence type="predicted"/>
<reference evidence="1 2" key="1">
    <citation type="submission" date="2018-01" db="EMBL/GenBank/DDBJ databases">
        <title>Draft genome sequence of Salinispora sp. 13K206.</title>
        <authorList>
            <person name="Sahin N."/>
            <person name="Saygin H."/>
            <person name="Ay H."/>
        </authorList>
    </citation>
    <scope>NUCLEOTIDE SEQUENCE [LARGE SCALE GENOMIC DNA]</scope>
    <source>
        <strain evidence="1 2">13K206</strain>
    </source>
</reference>
<accession>A0A2W2CG15</accession>
<dbReference type="EMBL" id="POUB01000316">
    <property type="protein sequence ID" value="PZF87147.1"/>
    <property type="molecule type" value="Genomic_DNA"/>
</dbReference>
<dbReference type="OrthoDB" id="3539899at2"/>
<comment type="caution">
    <text evidence="1">The sequence shown here is derived from an EMBL/GenBank/DDBJ whole genome shotgun (WGS) entry which is preliminary data.</text>
</comment>
<dbReference type="RefSeq" id="WP_111137206.1">
    <property type="nucleotide sequence ID" value="NZ_POUB01000316.1"/>
</dbReference>